<dbReference type="Gene3D" id="3.40.50.300">
    <property type="entry name" value="P-loop containing nucleotide triphosphate hydrolases"/>
    <property type="match status" value="2"/>
</dbReference>
<evidence type="ECO:0000256" key="7">
    <source>
        <dbReference type="RuleBase" id="RU000492"/>
    </source>
</evidence>
<evidence type="ECO:0000256" key="2">
    <source>
        <dbReference type="ARBA" id="ARBA00022801"/>
    </source>
</evidence>
<evidence type="ECO:0000256" key="1">
    <source>
        <dbReference type="ARBA" id="ARBA00022741"/>
    </source>
</evidence>
<dbReference type="PROSITE" id="PS51195">
    <property type="entry name" value="Q_MOTIF"/>
    <property type="match status" value="1"/>
</dbReference>
<dbReference type="CDD" id="cd00268">
    <property type="entry name" value="DEADc"/>
    <property type="match status" value="1"/>
</dbReference>
<dbReference type="Proteomes" id="UP000176377">
    <property type="component" value="Unassembled WGS sequence"/>
</dbReference>
<evidence type="ECO:0000256" key="4">
    <source>
        <dbReference type="ARBA" id="ARBA00022840"/>
    </source>
</evidence>
<dbReference type="Pfam" id="PF00270">
    <property type="entry name" value="DEAD"/>
    <property type="match status" value="1"/>
</dbReference>
<dbReference type="GO" id="GO:0003724">
    <property type="term" value="F:RNA helicase activity"/>
    <property type="evidence" value="ECO:0007669"/>
    <property type="project" value="InterPro"/>
</dbReference>
<feature type="domain" description="DEAD-box RNA helicase Q" evidence="11">
    <location>
        <begin position="12"/>
        <end position="40"/>
    </location>
</feature>
<dbReference type="SMART" id="SM00487">
    <property type="entry name" value="DEXDc"/>
    <property type="match status" value="1"/>
</dbReference>
<organism evidence="12 13">
    <name type="scientific">Candidatus Kaiserbacteria bacterium RIFCSPHIGHO2_01_FULL_56_24</name>
    <dbReference type="NCBI Taxonomy" id="1798487"/>
    <lineage>
        <taxon>Bacteria</taxon>
        <taxon>Candidatus Kaiseribacteriota</taxon>
    </lineage>
</organism>
<keyword evidence="2 7" id="KW-0378">Hydrolase</keyword>
<feature type="compositionally biased region" description="Gly residues" evidence="8">
    <location>
        <begin position="396"/>
        <end position="409"/>
    </location>
</feature>
<dbReference type="Pfam" id="PF00271">
    <property type="entry name" value="Helicase_C"/>
    <property type="match status" value="1"/>
</dbReference>
<dbReference type="InterPro" id="IPR014014">
    <property type="entry name" value="RNA_helicase_DEAD_Q_motif"/>
</dbReference>
<comment type="caution">
    <text evidence="12">The sequence shown here is derived from an EMBL/GenBank/DDBJ whole genome shotgun (WGS) entry which is preliminary data.</text>
</comment>
<dbReference type="GO" id="GO:0016787">
    <property type="term" value="F:hydrolase activity"/>
    <property type="evidence" value="ECO:0007669"/>
    <property type="project" value="UniProtKB-KW"/>
</dbReference>
<evidence type="ECO:0000313" key="13">
    <source>
        <dbReference type="Proteomes" id="UP000176377"/>
    </source>
</evidence>
<dbReference type="PROSITE" id="PS00039">
    <property type="entry name" value="DEAD_ATP_HELICASE"/>
    <property type="match status" value="1"/>
</dbReference>
<dbReference type="SMART" id="SM00490">
    <property type="entry name" value="HELICc"/>
    <property type="match status" value="1"/>
</dbReference>
<dbReference type="InterPro" id="IPR027417">
    <property type="entry name" value="P-loop_NTPase"/>
</dbReference>
<evidence type="ECO:0000256" key="5">
    <source>
        <dbReference type="ARBA" id="ARBA00038437"/>
    </source>
</evidence>
<sequence length="454" mass="49266">MNSETTAPTEVHSFSTLGIMPEILATLGKLGMTTPTPIQYKAIPLANSGEDVIGIAQTGTGKTLAFGIPMLQRLVGSEGRGLILLPTRELAVQVDEALSKLGASLGMKTAVLIGGANMRQQVAAIRRNPNIIIATPGRLIDHLQHDTIRLGKVSILVLDEADRMLDMGFQPQIKRILETVPHDRQTMLFSATLSGDIGAIATKHMRTPTHIEVAPQGTTSEKVSQEFFIVHREQKMPLLEKILYDYKGSTLVFARTKHGAKKVMEAIKVLGHKVAEIHGNRSLSQRRDALEGFKSGRYRVLVATDIASRGIDVKGIELVVNFDLPSDSSDYVHRIGRTARAGAEGHAISFAMPQERGGLRDIERLIRKTVPVSPLPEGLPGPRAIMHSDAPRSGGAYRGGGRPFRGGSRGPQRSGSARPPFRSGGRPPQRRAFHSTARHKRRGSESGGSDFARR</sequence>
<dbReference type="CDD" id="cd18787">
    <property type="entry name" value="SF2_C_DEAD"/>
    <property type="match status" value="1"/>
</dbReference>
<evidence type="ECO:0008006" key="14">
    <source>
        <dbReference type="Google" id="ProtNLM"/>
    </source>
</evidence>
<dbReference type="PANTHER" id="PTHR47959:SF13">
    <property type="entry name" value="ATP-DEPENDENT RNA HELICASE RHLE"/>
    <property type="match status" value="1"/>
</dbReference>
<dbReference type="EMBL" id="MFLA01000008">
    <property type="protein sequence ID" value="OGG60475.1"/>
    <property type="molecule type" value="Genomic_DNA"/>
</dbReference>
<evidence type="ECO:0000256" key="3">
    <source>
        <dbReference type="ARBA" id="ARBA00022806"/>
    </source>
</evidence>
<feature type="domain" description="Helicase C-terminal" evidence="10">
    <location>
        <begin position="238"/>
        <end position="383"/>
    </location>
</feature>
<dbReference type="InterPro" id="IPR044742">
    <property type="entry name" value="DEAD/DEAH_RhlB"/>
</dbReference>
<dbReference type="PROSITE" id="PS51194">
    <property type="entry name" value="HELICASE_CTER"/>
    <property type="match status" value="1"/>
</dbReference>
<feature type="compositionally biased region" description="Low complexity" evidence="8">
    <location>
        <begin position="410"/>
        <end position="420"/>
    </location>
</feature>
<keyword evidence="1 7" id="KW-0547">Nucleotide-binding</keyword>
<dbReference type="InterPro" id="IPR001650">
    <property type="entry name" value="Helicase_C-like"/>
</dbReference>
<protein>
    <recommendedName>
        <fullName evidence="14">DEAD/DEAH box helicase</fullName>
    </recommendedName>
</protein>
<gene>
    <name evidence="12" type="ORF">A2765_00040</name>
</gene>
<dbReference type="PANTHER" id="PTHR47959">
    <property type="entry name" value="ATP-DEPENDENT RNA HELICASE RHLE-RELATED"/>
    <property type="match status" value="1"/>
</dbReference>
<feature type="domain" description="Helicase ATP-binding" evidence="9">
    <location>
        <begin position="43"/>
        <end position="211"/>
    </location>
</feature>
<comment type="similarity">
    <text evidence="5 7">Belongs to the DEAD box helicase family.</text>
</comment>
<reference evidence="12 13" key="1">
    <citation type="journal article" date="2016" name="Nat. Commun.">
        <title>Thousands of microbial genomes shed light on interconnected biogeochemical processes in an aquifer system.</title>
        <authorList>
            <person name="Anantharaman K."/>
            <person name="Brown C.T."/>
            <person name="Hug L.A."/>
            <person name="Sharon I."/>
            <person name="Castelle C.J."/>
            <person name="Probst A.J."/>
            <person name="Thomas B.C."/>
            <person name="Singh A."/>
            <person name="Wilkins M.J."/>
            <person name="Karaoz U."/>
            <person name="Brodie E.L."/>
            <person name="Williams K.H."/>
            <person name="Hubbard S.S."/>
            <person name="Banfield J.F."/>
        </authorList>
    </citation>
    <scope>NUCLEOTIDE SEQUENCE [LARGE SCALE GENOMIC DNA]</scope>
</reference>
<evidence type="ECO:0000256" key="6">
    <source>
        <dbReference type="PROSITE-ProRule" id="PRU00552"/>
    </source>
</evidence>
<feature type="compositionally biased region" description="Basic residues" evidence="8">
    <location>
        <begin position="428"/>
        <end position="442"/>
    </location>
</feature>
<dbReference type="PROSITE" id="PS51192">
    <property type="entry name" value="HELICASE_ATP_BIND_1"/>
    <property type="match status" value="1"/>
</dbReference>
<dbReference type="InterPro" id="IPR050079">
    <property type="entry name" value="DEAD_box_RNA_helicase"/>
</dbReference>
<feature type="region of interest" description="Disordered" evidence="8">
    <location>
        <begin position="372"/>
        <end position="454"/>
    </location>
</feature>
<dbReference type="AlphaFoldDB" id="A0A1F6DGD9"/>
<accession>A0A1F6DGD9</accession>
<dbReference type="InterPro" id="IPR000629">
    <property type="entry name" value="RNA-helicase_DEAD-box_CS"/>
</dbReference>
<evidence type="ECO:0000259" key="11">
    <source>
        <dbReference type="PROSITE" id="PS51195"/>
    </source>
</evidence>
<keyword evidence="3 7" id="KW-0347">Helicase</keyword>
<dbReference type="InterPro" id="IPR014001">
    <property type="entry name" value="Helicase_ATP-bd"/>
</dbReference>
<dbReference type="SUPFAM" id="SSF52540">
    <property type="entry name" value="P-loop containing nucleoside triphosphate hydrolases"/>
    <property type="match status" value="1"/>
</dbReference>
<dbReference type="GO" id="GO:0005829">
    <property type="term" value="C:cytosol"/>
    <property type="evidence" value="ECO:0007669"/>
    <property type="project" value="TreeGrafter"/>
</dbReference>
<proteinExistence type="inferred from homology"/>
<dbReference type="GO" id="GO:0005524">
    <property type="term" value="F:ATP binding"/>
    <property type="evidence" value="ECO:0007669"/>
    <property type="project" value="UniProtKB-KW"/>
</dbReference>
<evidence type="ECO:0000256" key="8">
    <source>
        <dbReference type="SAM" id="MobiDB-lite"/>
    </source>
</evidence>
<feature type="short sequence motif" description="Q motif" evidence="6">
    <location>
        <begin position="12"/>
        <end position="40"/>
    </location>
</feature>
<evidence type="ECO:0000259" key="9">
    <source>
        <dbReference type="PROSITE" id="PS51192"/>
    </source>
</evidence>
<evidence type="ECO:0000313" key="12">
    <source>
        <dbReference type="EMBL" id="OGG60475.1"/>
    </source>
</evidence>
<evidence type="ECO:0000259" key="10">
    <source>
        <dbReference type="PROSITE" id="PS51194"/>
    </source>
</evidence>
<dbReference type="InterPro" id="IPR011545">
    <property type="entry name" value="DEAD/DEAH_box_helicase_dom"/>
</dbReference>
<keyword evidence="4 7" id="KW-0067">ATP-binding</keyword>
<dbReference type="GO" id="GO:0003676">
    <property type="term" value="F:nucleic acid binding"/>
    <property type="evidence" value="ECO:0007669"/>
    <property type="project" value="InterPro"/>
</dbReference>
<name>A0A1F6DGD9_9BACT</name>